<dbReference type="EMBL" id="JAQIFT010000016">
    <property type="protein sequence ID" value="MDA3730686.1"/>
    <property type="molecule type" value="Genomic_DNA"/>
</dbReference>
<dbReference type="InterPro" id="IPR011990">
    <property type="entry name" value="TPR-like_helical_dom_sf"/>
</dbReference>
<keyword evidence="4" id="KW-1185">Reference proteome</keyword>
<feature type="domain" description="DUF5107" evidence="2">
    <location>
        <begin position="52"/>
        <end position="328"/>
    </location>
</feature>
<dbReference type="Gene3D" id="1.25.40.10">
    <property type="entry name" value="Tetratricopeptide repeat domain"/>
    <property type="match status" value="1"/>
</dbReference>
<evidence type="ECO:0000256" key="1">
    <source>
        <dbReference type="PROSITE-ProRule" id="PRU00339"/>
    </source>
</evidence>
<sequence>MQTTITFEKQWMRVSKWNEGATVPFISGISILQNSLESQLAPDDKANIGYGKVATIYPYTEQNVYTRQLQETEVEVVKLENDFICALFIPSLGGRLWSLYDKVAKKELLYVNDVIRPSNLAVRNAWVSGGVEWNIGVIGHSPFTCEQLFVGQLEVDGMPVLRMYEYERIRKVTYQMDFFLPEDSRYLMCRMRIVNPNKEVVPMYWWSNIAVNEQEKGRLVVEAESAYTNADNVVYKVEVPKVNGIDITNPKEIPISVDYFFDIDENKRKYITYLNEEGYGLIQTSTSRLEGRKLFVWGQTRGSQRWQQYLNEQAGPYIEIQAGLAKTQYGCLPMPEESEWEWIEAYGPMQVDKEAVQGDWYQLRELVTRELESRLPAEMLEKCLSETRESIALKPAQVIKEGGIFGAVENRRRESKGLTPLSSHLDFGHIPVDNQWIKLLKEGTIGAWPEVPGSYMIDDTYYELLQDVVQNKDLLNGYAWYHLGLNHLVRQKIDEAIDCFKESLRLEANAFNSHALAVAWNLKGDQAQTVTYSLKAILRRQDDIGLVKSCMSLLVQNEAYTELIEVSEYLPEEVKHNTRISLYRAYAYAQCKNVNKARRLIYKNSYIEVDDIREGELFAAVVWDRIQALEEVPQELPFELDFNALFV</sequence>
<dbReference type="RefSeq" id="WP_271011246.1">
    <property type="nucleotide sequence ID" value="NZ_JAQIFT010000016.1"/>
</dbReference>
<dbReference type="Pfam" id="PF17128">
    <property type="entry name" value="DUF5107"/>
    <property type="match status" value="1"/>
</dbReference>
<evidence type="ECO:0000259" key="2">
    <source>
        <dbReference type="Pfam" id="PF17128"/>
    </source>
</evidence>
<protein>
    <submittedName>
        <fullName evidence="3">DUF5107 domain-containing protein</fullName>
    </submittedName>
</protein>
<proteinExistence type="predicted"/>
<name>A0AA42DKF0_9FIRM</name>
<comment type="caution">
    <text evidence="3">The sequence shown here is derived from an EMBL/GenBank/DDBJ whole genome shotgun (WGS) entry which is preliminary data.</text>
</comment>
<feature type="repeat" description="TPR" evidence="1">
    <location>
        <begin position="477"/>
        <end position="510"/>
    </location>
</feature>
<dbReference type="AlphaFoldDB" id="A0AA42DKF0"/>
<dbReference type="InterPro" id="IPR033396">
    <property type="entry name" value="DUF5107"/>
</dbReference>
<reference evidence="3" key="1">
    <citation type="journal article" date="2023" name="Int. J. Syst. Evol. Microbiol.">
        <title>&lt;i&gt;Holtiella tumoricola&lt;/i&gt; gen. nov. sp. nov., isolated from a human clinical sample.</title>
        <authorList>
            <person name="Allen-Vercoe E."/>
            <person name="Daigneault M.C."/>
            <person name="Vancuren S.J."/>
            <person name="Cochrane K."/>
            <person name="O'Neal L.L."/>
            <person name="Sankaranarayanan K."/>
            <person name="Lawson P.A."/>
        </authorList>
    </citation>
    <scope>NUCLEOTIDE SEQUENCE</scope>
    <source>
        <strain evidence="3">CC70A</strain>
    </source>
</reference>
<dbReference type="InterPro" id="IPR019734">
    <property type="entry name" value="TPR_rpt"/>
</dbReference>
<accession>A0AA42DKF0</accession>
<evidence type="ECO:0000313" key="3">
    <source>
        <dbReference type="EMBL" id="MDA3730686.1"/>
    </source>
</evidence>
<keyword evidence="1" id="KW-0802">TPR repeat</keyword>
<evidence type="ECO:0000313" key="4">
    <source>
        <dbReference type="Proteomes" id="UP001169242"/>
    </source>
</evidence>
<gene>
    <name evidence="3" type="ORF">PBV87_04125</name>
</gene>
<dbReference type="PROSITE" id="PS50005">
    <property type="entry name" value="TPR"/>
    <property type="match status" value="1"/>
</dbReference>
<dbReference type="SUPFAM" id="SSF48452">
    <property type="entry name" value="TPR-like"/>
    <property type="match status" value="1"/>
</dbReference>
<organism evidence="3 4">
    <name type="scientific">Holtiella tumoricola</name>
    <dbReference type="NCBI Taxonomy" id="3018743"/>
    <lineage>
        <taxon>Bacteria</taxon>
        <taxon>Bacillati</taxon>
        <taxon>Bacillota</taxon>
        <taxon>Clostridia</taxon>
        <taxon>Lachnospirales</taxon>
        <taxon>Cellulosilyticaceae</taxon>
        <taxon>Holtiella</taxon>
    </lineage>
</organism>
<dbReference type="Proteomes" id="UP001169242">
    <property type="component" value="Unassembled WGS sequence"/>
</dbReference>